<dbReference type="EMBL" id="QMKK01000054">
    <property type="protein sequence ID" value="RAX38012.1"/>
    <property type="molecule type" value="Genomic_DNA"/>
</dbReference>
<comment type="caution">
    <text evidence="1">The sequence shown here is derived from an EMBL/GenBank/DDBJ whole genome shotgun (WGS) entry which is preliminary data.</text>
</comment>
<sequence>MWCVDLGVDDIRRYSTRNPAFFRSGVTRSQKKGSS</sequence>
<proteinExistence type="predicted"/>
<evidence type="ECO:0000313" key="1">
    <source>
        <dbReference type="EMBL" id="RAX38012.1"/>
    </source>
</evidence>
<organism evidence="1 2">
    <name type="scientific">Rhizobium tropici</name>
    <dbReference type="NCBI Taxonomy" id="398"/>
    <lineage>
        <taxon>Bacteria</taxon>
        <taxon>Pseudomonadati</taxon>
        <taxon>Pseudomonadota</taxon>
        <taxon>Alphaproteobacteria</taxon>
        <taxon>Hyphomicrobiales</taxon>
        <taxon>Rhizobiaceae</taxon>
        <taxon>Rhizobium/Agrobacterium group</taxon>
        <taxon>Rhizobium</taxon>
    </lineage>
</organism>
<accession>A0A329Y7W6</accession>
<protein>
    <submittedName>
        <fullName evidence="1">Uncharacterized protein</fullName>
    </submittedName>
</protein>
<evidence type="ECO:0000313" key="2">
    <source>
        <dbReference type="Proteomes" id="UP000251205"/>
    </source>
</evidence>
<name>A0A329Y7W6_RHITR</name>
<reference evidence="1 2" key="1">
    <citation type="submission" date="2018-06" db="EMBL/GenBank/DDBJ databases">
        <title>Whole Genome Sequence of an efficient microsymbiont, Rhizobium tropici.</title>
        <authorList>
            <person name="Srinivasan R."/>
            <person name="Singh H.V."/>
            <person name="Srivastava R."/>
            <person name="Kumari B."/>
            <person name="Radhakrishna A."/>
        </authorList>
    </citation>
    <scope>NUCLEOTIDE SEQUENCE [LARGE SCALE GENOMIC DNA]</scope>
    <source>
        <strain evidence="1 2">IGFRI Rhizo-19</strain>
    </source>
</reference>
<dbReference type="AlphaFoldDB" id="A0A329Y7W6"/>
<gene>
    <name evidence="1" type="ORF">DQ393_25600</name>
</gene>
<dbReference type="Proteomes" id="UP000251205">
    <property type="component" value="Unassembled WGS sequence"/>
</dbReference>